<dbReference type="InterPro" id="IPR001466">
    <property type="entry name" value="Beta-lactam-related"/>
</dbReference>
<sequence length="510" mass="57179">MHRFIAKKFFVLATLLPLAVNSESNSYLPPIFTEKDRLAEIQEVFPLIDKLYQKYAEKNHVPGYAYGIIVDGRLVHTGNGGYTDIAKKIPATPQSMFRIASMTKSFTAMAILKLRDEGKLRLDDPASLYIPELKDQKLTQDAPEITIRDLLTHSAGFPEDNPWGDRNLNQTDEELIALVKQGIALSNVSETSFEYSNLGYALLGLIVKKVSGVSYQDYVAANIWQPLNMNQVAWEFAQVSPNQLAHGYQWVDGHWQEEPLLHDGSYASMGGMIASIESFSRYMTLHQTAWPARNDVETGPIKRSSIREMHQAWRFYAVDSKNKDHGKVCPTINAYGYGLRWSRDCNTRVAVGHTGGLPGFGSNWIILPEYGIGVVLLTNVTYAAAEAVNAKVINTLIHEAQLKPRELPPSHILSERQKALMKLLPEWKDAKTSGIFAENFFLDSSVVLLQKKSQELFDKTGKILDVGAIIPKNQLRGYFILKGEKASLKVSFSLSPQNALIQNYEIKVKM</sequence>
<name>A0A0W0ZPF9_9GAMM</name>
<keyword evidence="2" id="KW-0645">Protease</keyword>
<evidence type="ECO:0000313" key="3">
    <source>
        <dbReference type="Proteomes" id="UP000054926"/>
    </source>
</evidence>
<keyword evidence="3" id="KW-1185">Reference proteome</keyword>
<keyword evidence="2" id="KW-0121">Carboxypeptidase</keyword>
<feature type="domain" description="Beta-lactamase-related" evidence="1">
    <location>
        <begin position="48"/>
        <end position="387"/>
    </location>
</feature>
<dbReference type="Gene3D" id="3.40.710.10">
    <property type="entry name" value="DD-peptidase/beta-lactamase superfamily"/>
    <property type="match status" value="1"/>
</dbReference>
<comment type="caution">
    <text evidence="2">The sequence shown here is derived from an EMBL/GenBank/DDBJ whole genome shotgun (WGS) entry which is preliminary data.</text>
</comment>
<dbReference type="RefSeq" id="WP_058509383.1">
    <property type="nucleotide sequence ID" value="NZ_LNYY01000005.1"/>
</dbReference>
<dbReference type="InterPro" id="IPR050491">
    <property type="entry name" value="AmpC-like"/>
</dbReference>
<evidence type="ECO:0000259" key="1">
    <source>
        <dbReference type="Pfam" id="PF00144"/>
    </source>
</evidence>
<dbReference type="SUPFAM" id="SSF56601">
    <property type="entry name" value="beta-lactamase/transpeptidase-like"/>
    <property type="match status" value="1"/>
</dbReference>
<reference evidence="2 3" key="1">
    <citation type="submission" date="2015-11" db="EMBL/GenBank/DDBJ databases">
        <title>Genomic analysis of 38 Legionella species identifies large and diverse effector repertoires.</title>
        <authorList>
            <person name="Burstein D."/>
            <person name="Amaro F."/>
            <person name="Zusman T."/>
            <person name="Lifshitz Z."/>
            <person name="Cohen O."/>
            <person name="Gilbert J.A."/>
            <person name="Pupko T."/>
            <person name="Shuman H.A."/>
            <person name="Segal G."/>
        </authorList>
    </citation>
    <scope>NUCLEOTIDE SEQUENCE [LARGE SCALE GENOMIC DNA]</scope>
    <source>
        <strain evidence="2 3">IMVS3376</strain>
    </source>
</reference>
<dbReference type="EMBL" id="LNYY01000005">
    <property type="protein sequence ID" value="KTD71047.1"/>
    <property type="molecule type" value="Genomic_DNA"/>
</dbReference>
<keyword evidence="2" id="KW-0378">Hydrolase</keyword>
<dbReference type="OrthoDB" id="9799367at2"/>
<accession>A0A0W0ZPF9</accession>
<organism evidence="2 3">
    <name type="scientific">Legionella steelei</name>
    <dbReference type="NCBI Taxonomy" id="947033"/>
    <lineage>
        <taxon>Bacteria</taxon>
        <taxon>Pseudomonadati</taxon>
        <taxon>Pseudomonadota</taxon>
        <taxon>Gammaproteobacteria</taxon>
        <taxon>Legionellales</taxon>
        <taxon>Legionellaceae</taxon>
        <taxon>Legionella</taxon>
    </lineage>
</organism>
<gene>
    <name evidence="2" type="ORF">Lste_0371</name>
</gene>
<evidence type="ECO:0000313" key="2">
    <source>
        <dbReference type="EMBL" id="KTD71047.1"/>
    </source>
</evidence>
<dbReference type="Pfam" id="PF00144">
    <property type="entry name" value="Beta-lactamase"/>
    <property type="match status" value="1"/>
</dbReference>
<dbReference type="STRING" id="947033.Lste_0371"/>
<dbReference type="AlphaFoldDB" id="A0A0W0ZPF9"/>
<dbReference type="PATRIC" id="fig|947033.5.peg.398"/>
<dbReference type="GO" id="GO:0009002">
    <property type="term" value="F:serine-type D-Ala-D-Ala carboxypeptidase activity"/>
    <property type="evidence" value="ECO:0007669"/>
    <property type="project" value="UniProtKB-EC"/>
</dbReference>
<dbReference type="EC" id="3.4.16.4" evidence="2"/>
<dbReference type="PANTHER" id="PTHR46825:SF9">
    <property type="entry name" value="BETA-LACTAMASE-RELATED DOMAIN-CONTAINING PROTEIN"/>
    <property type="match status" value="1"/>
</dbReference>
<proteinExistence type="predicted"/>
<dbReference type="Proteomes" id="UP000054926">
    <property type="component" value="Unassembled WGS sequence"/>
</dbReference>
<dbReference type="PANTHER" id="PTHR46825">
    <property type="entry name" value="D-ALANYL-D-ALANINE-CARBOXYPEPTIDASE/ENDOPEPTIDASE AMPH"/>
    <property type="match status" value="1"/>
</dbReference>
<dbReference type="InterPro" id="IPR012338">
    <property type="entry name" value="Beta-lactam/transpept-like"/>
</dbReference>
<protein>
    <submittedName>
        <fullName evidence="2">Beta-lactamase</fullName>
        <ecNumber evidence="2">3.4.16.4</ecNumber>
    </submittedName>
</protein>